<accession>A0A834XGH3</accession>
<evidence type="ECO:0000313" key="1">
    <source>
        <dbReference type="EMBL" id="KAF7844913.1"/>
    </source>
</evidence>
<comment type="caution">
    <text evidence="1">The sequence shown here is derived from an EMBL/GenBank/DDBJ whole genome shotgun (WGS) entry which is preliminary data.</text>
</comment>
<sequence>MGVILGEAILLREFQELSDDGHGIENYDYGEVSLLELYRS</sequence>
<protein>
    <submittedName>
        <fullName evidence="1">Uncharacterized protein</fullName>
    </submittedName>
</protein>
<dbReference type="EMBL" id="JAAIUW010000001">
    <property type="protein sequence ID" value="KAF7844913.1"/>
    <property type="molecule type" value="Genomic_DNA"/>
</dbReference>
<name>A0A834XGH3_9FABA</name>
<reference evidence="1" key="1">
    <citation type="submission" date="2020-09" db="EMBL/GenBank/DDBJ databases">
        <title>Genome-Enabled Discovery of Anthraquinone Biosynthesis in Senna tora.</title>
        <authorList>
            <person name="Kang S.-H."/>
            <person name="Pandey R.P."/>
            <person name="Lee C.-M."/>
            <person name="Sim J.-S."/>
            <person name="Jeong J.-T."/>
            <person name="Choi B.-S."/>
            <person name="Jung M."/>
            <person name="Ginzburg D."/>
            <person name="Zhao K."/>
            <person name="Won S.Y."/>
            <person name="Oh T.-J."/>
            <person name="Yu Y."/>
            <person name="Kim N.-H."/>
            <person name="Lee O.R."/>
            <person name="Lee T.-H."/>
            <person name="Bashyal P."/>
            <person name="Kim T.-S."/>
            <person name="Lee W.-H."/>
            <person name="Kawkins C."/>
            <person name="Kim C.-K."/>
            <person name="Kim J.S."/>
            <person name="Ahn B.O."/>
            <person name="Rhee S.Y."/>
            <person name="Sohng J.K."/>
        </authorList>
    </citation>
    <scope>NUCLEOTIDE SEQUENCE</scope>
    <source>
        <tissue evidence="1">Leaf</tissue>
    </source>
</reference>
<dbReference type="Proteomes" id="UP000634136">
    <property type="component" value="Unassembled WGS sequence"/>
</dbReference>
<proteinExistence type="predicted"/>
<evidence type="ECO:0000313" key="2">
    <source>
        <dbReference type="Proteomes" id="UP000634136"/>
    </source>
</evidence>
<dbReference type="AlphaFoldDB" id="A0A834XGH3"/>
<organism evidence="1 2">
    <name type="scientific">Senna tora</name>
    <dbReference type="NCBI Taxonomy" id="362788"/>
    <lineage>
        <taxon>Eukaryota</taxon>
        <taxon>Viridiplantae</taxon>
        <taxon>Streptophyta</taxon>
        <taxon>Embryophyta</taxon>
        <taxon>Tracheophyta</taxon>
        <taxon>Spermatophyta</taxon>
        <taxon>Magnoliopsida</taxon>
        <taxon>eudicotyledons</taxon>
        <taxon>Gunneridae</taxon>
        <taxon>Pentapetalae</taxon>
        <taxon>rosids</taxon>
        <taxon>fabids</taxon>
        <taxon>Fabales</taxon>
        <taxon>Fabaceae</taxon>
        <taxon>Caesalpinioideae</taxon>
        <taxon>Cassia clade</taxon>
        <taxon>Senna</taxon>
    </lineage>
</organism>
<gene>
    <name evidence="1" type="ORF">G2W53_001818</name>
</gene>
<keyword evidence="2" id="KW-1185">Reference proteome</keyword>